<keyword evidence="2" id="KW-0732">Signal</keyword>
<organism evidence="3 4">
    <name type="scientific">Pyronema omphalodes (strain CBS 100304)</name>
    <name type="common">Pyronema confluens</name>
    <dbReference type="NCBI Taxonomy" id="1076935"/>
    <lineage>
        <taxon>Eukaryota</taxon>
        <taxon>Fungi</taxon>
        <taxon>Dikarya</taxon>
        <taxon>Ascomycota</taxon>
        <taxon>Pezizomycotina</taxon>
        <taxon>Pezizomycetes</taxon>
        <taxon>Pezizales</taxon>
        <taxon>Pyronemataceae</taxon>
        <taxon>Pyronema</taxon>
    </lineage>
</organism>
<feature type="region of interest" description="Disordered" evidence="1">
    <location>
        <begin position="77"/>
        <end position="115"/>
    </location>
</feature>
<name>U4LTK9_PYROM</name>
<protein>
    <submittedName>
        <fullName evidence="3">Uncharacterized protein</fullName>
    </submittedName>
</protein>
<accession>U4LTK9</accession>
<gene>
    <name evidence="3" type="ORF">PCON_09477</name>
</gene>
<feature type="signal peptide" evidence="2">
    <location>
        <begin position="1"/>
        <end position="19"/>
    </location>
</feature>
<evidence type="ECO:0000256" key="2">
    <source>
        <dbReference type="SAM" id="SignalP"/>
    </source>
</evidence>
<evidence type="ECO:0000256" key="1">
    <source>
        <dbReference type="SAM" id="MobiDB-lite"/>
    </source>
</evidence>
<reference evidence="3 4" key="1">
    <citation type="journal article" date="2013" name="PLoS Genet.">
        <title>The genome and development-dependent transcriptomes of Pyronema confluens: a window into fungal evolution.</title>
        <authorList>
            <person name="Traeger S."/>
            <person name="Altegoer F."/>
            <person name="Freitag M."/>
            <person name="Gabaldon T."/>
            <person name="Kempken F."/>
            <person name="Kumar A."/>
            <person name="Marcet-Houben M."/>
            <person name="Poggeler S."/>
            <person name="Stajich J.E."/>
            <person name="Nowrousian M."/>
        </authorList>
    </citation>
    <scope>NUCLEOTIDE SEQUENCE [LARGE SCALE GENOMIC DNA]</scope>
    <source>
        <strain evidence="4">CBS 100304</strain>
        <tissue evidence="3">Vegetative mycelium</tissue>
    </source>
</reference>
<dbReference type="AlphaFoldDB" id="U4LTK9"/>
<sequence>MRPILYSSLIFAFWSKVCVIGCSDDFVSRPFDYDLIINCENIEQCSAIDMVYFDSVSIVPTSSLVCDNGFQSISEQFVGNNTGSNPPGSTVDDKSASPSPSEGQKKNAGVINVVS</sequence>
<dbReference type="OrthoDB" id="10411571at2759"/>
<evidence type="ECO:0000313" key="3">
    <source>
        <dbReference type="EMBL" id="CCX30876.1"/>
    </source>
</evidence>
<proteinExistence type="predicted"/>
<feature type="compositionally biased region" description="Polar residues" evidence="1">
    <location>
        <begin position="77"/>
        <end position="88"/>
    </location>
</feature>
<dbReference type="Proteomes" id="UP000018144">
    <property type="component" value="Unassembled WGS sequence"/>
</dbReference>
<feature type="chain" id="PRO_5004651766" evidence="2">
    <location>
        <begin position="20"/>
        <end position="115"/>
    </location>
</feature>
<dbReference type="EMBL" id="HF935497">
    <property type="protein sequence ID" value="CCX30876.1"/>
    <property type="molecule type" value="Genomic_DNA"/>
</dbReference>
<evidence type="ECO:0000313" key="4">
    <source>
        <dbReference type="Proteomes" id="UP000018144"/>
    </source>
</evidence>
<keyword evidence="4" id="KW-1185">Reference proteome</keyword>